<dbReference type="Gene3D" id="3.40.50.11970">
    <property type="match status" value="1"/>
</dbReference>
<dbReference type="PANTHER" id="PTHR37835:SF1">
    <property type="entry name" value="ALPHA-CLOSTRIPAIN"/>
    <property type="match status" value="1"/>
</dbReference>
<feature type="chain" id="PRO_5009533453" description="Clostripain" evidence="1">
    <location>
        <begin position="23"/>
        <end position="425"/>
    </location>
</feature>
<dbReference type="EMBL" id="MGFH01000199">
    <property type="protein sequence ID" value="OGM02837.1"/>
    <property type="molecule type" value="Genomic_DNA"/>
</dbReference>
<dbReference type="Proteomes" id="UP000178735">
    <property type="component" value="Unassembled WGS sequence"/>
</dbReference>
<name>A0A1F7WJU9_9BACT</name>
<evidence type="ECO:0000313" key="3">
    <source>
        <dbReference type="Proteomes" id="UP000178735"/>
    </source>
</evidence>
<protein>
    <recommendedName>
        <fullName evidence="4">Clostripain</fullName>
    </recommendedName>
</protein>
<sequence>MKKLGLIVALMAVVMMASTVFAAEKAQWTMMVFINADNNLDRFGVLDVQEMEKAGLSKDFNIVVQLDRLNKETRRYDVTGRAADAKADDWGISAKMVQKMGEADMGDYKEMVNFVKWSAENYPAEKYLLVIWNHGAGWKKRANETVKGISYDDQSHNHMTTPQLGLAMQSIAGVLGKQLDILSMDACLMQMVEVLYEVRENVTYMVASEETEPGDGWPYHLVCPPIAKNPAMSALEVAKMIPQAYAQSYPSKSTTQSAVELAKIDALAEAINKFAVAVDNAINTPAEAKVAKDALNVVQKYAYPENVDLGHIVKLICEKTADAKVKETGAELLMAYEKAIVQNNITGYSTKNSTGIAIFFPKSGWNSTYSTIKFSEYKWDEMVQHLMKAAVPAPAVTETPAPAAAPSPNIPGVHPHWPPMDPMIY</sequence>
<evidence type="ECO:0000313" key="2">
    <source>
        <dbReference type="EMBL" id="OGM02837.1"/>
    </source>
</evidence>
<dbReference type="AlphaFoldDB" id="A0A1F7WJU9"/>
<gene>
    <name evidence="2" type="ORF">A2008_10385</name>
</gene>
<reference evidence="2 3" key="1">
    <citation type="journal article" date="2016" name="Nat. Commun.">
        <title>Thousands of microbial genomes shed light on interconnected biogeochemical processes in an aquifer system.</title>
        <authorList>
            <person name="Anantharaman K."/>
            <person name="Brown C.T."/>
            <person name="Hug L.A."/>
            <person name="Sharon I."/>
            <person name="Castelle C.J."/>
            <person name="Probst A.J."/>
            <person name="Thomas B.C."/>
            <person name="Singh A."/>
            <person name="Wilkins M.J."/>
            <person name="Karaoz U."/>
            <person name="Brodie E.L."/>
            <person name="Williams K.H."/>
            <person name="Hubbard S.S."/>
            <person name="Banfield J.F."/>
        </authorList>
    </citation>
    <scope>NUCLEOTIDE SEQUENCE [LARGE SCALE GENOMIC DNA]</scope>
</reference>
<organism evidence="2 3">
    <name type="scientific">Candidatus Wallbacteria bacterium GWC2_49_35</name>
    <dbReference type="NCBI Taxonomy" id="1817813"/>
    <lineage>
        <taxon>Bacteria</taxon>
        <taxon>Candidatus Walliibacteriota</taxon>
    </lineage>
</organism>
<dbReference type="InterPro" id="IPR005077">
    <property type="entry name" value="Peptidase_C11"/>
</dbReference>
<keyword evidence="1" id="KW-0732">Signal</keyword>
<accession>A0A1F7WJU9</accession>
<evidence type="ECO:0000256" key="1">
    <source>
        <dbReference type="SAM" id="SignalP"/>
    </source>
</evidence>
<dbReference type="STRING" id="1817813.A2008_10385"/>
<feature type="signal peptide" evidence="1">
    <location>
        <begin position="1"/>
        <end position="22"/>
    </location>
</feature>
<dbReference type="PANTHER" id="PTHR37835">
    <property type="entry name" value="ALPHA-CLOSTRIPAIN"/>
    <property type="match status" value="1"/>
</dbReference>
<proteinExistence type="predicted"/>
<evidence type="ECO:0008006" key="4">
    <source>
        <dbReference type="Google" id="ProtNLM"/>
    </source>
</evidence>
<comment type="caution">
    <text evidence="2">The sequence shown here is derived from an EMBL/GenBank/DDBJ whole genome shotgun (WGS) entry which is preliminary data.</text>
</comment>
<dbReference type="Pfam" id="PF03415">
    <property type="entry name" value="Peptidase_C11"/>
    <property type="match status" value="1"/>
</dbReference>